<name>A0A2G6K875_9BACT</name>
<dbReference type="Proteomes" id="UP000230821">
    <property type="component" value="Unassembled WGS sequence"/>
</dbReference>
<dbReference type="Pfam" id="PF07788">
    <property type="entry name" value="PDDEXK_10"/>
    <property type="match status" value="1"/>
</dbReference>
<gene>
    <name evidence="2" type="ORF">CSA56_17250</name>
</gene>
<dbReference type="EMBL" id="PDSK01000127">
    <property type="protein sequence ID" value="PIE31851.1"/>
    <property type="molecule type" value="Genomic_DNA"/>
</dbReference>
<organism evidence="2 3">
    <name type="scientific">candidate division KSB3 bacterium</name>
    <dbReference type="NCBI Taxonomy" id="2044937"/>
    <lineage>
        <taxon>Bacteria</taxon>
        <taxon>candidate division KSB3</taxon>
    </lineage>
</organism>
<protein>
    <recommendedName>
        <fullName evidence="4">DUF3782 domain-containing protein</fullName>
    </recommendedName>
</protein>
<comment type="caution">
    <text evidence="2">The sequence shown here is derived from an EMBL/GenBank/DDBJ whole genome shotgun (WGS) entry which is preliminary data.</text>
</comment>
<evidence type="ECO:0000313" key="2">
    <source>
        <dbReference type="EMBL" id="PIE31851.1"/>
    </source>
</evidence>
<evidence type="ECO:0000313" key="3">
    <source>
        <dbReference type="Proteomes" id="UP000230821"/>
    </source>
</evidence>
<dbReference type="PANTHER" id="PTHR34314:SF6">
    <property type="entry name" value="DUF3782 DOMAIN-CONTAINING PROTEIN"/>
    <property type="match status" value="1"/>
</dbReference>
<evidence type="ECO:0008006" key="4">
    <source>
        <dbReference type="Google" id="ProtNLM"/>
    </source>
</evidence>
<sequence>MLAAEMKQWIKRELPIMFREDAEIHQFILELTRGQFADKRETESRFDRLLDELRRDREEQSRKWEENRREQNRKWEENQQELKNLREAQERKWEAQERKWEANQRTIQQALDRLDAFEKRFDASIGAIGSRWGFQAEESFRNALASILEGSFGVQVLNVIEFDETGEVFGHPDQVELDVIIKNGLLILCELKSSMSRADVYVFDRKVTFYERLHQRTATRRIAITPMIRDDARRVAKTLGIEVYSYPQDVTLE</sequence>
<reference evidence="2 3" key="1">
    <citation type="submission" date="2017-10" db="EMBL/GenBank/DDBJ databases">
        <title>Novel microbial diversity and functional potential in the marine mammal oral microbiome.</title>
        <authorList>
            <person name="Dudek N.K."/>
            <person name="Sun C.L."/>
            <person name="Burstein D."/>
            <person name="Kantor R.S."/>
            <person name="Aliaga Goltsman D.S."/>
            <person name="Bik E.M."/>
            <person name="Thomas B.C."/>
            <person name="Banfield J.F."/>
            <person name="Relman D.A."/>
        </authorList>
    </citation>
    <scope>NUCLEOTIDE SEQUENCE [LARGE SCALE GENOMIC DNA]</scope>
    <source>
        <strain evidence="2">DOLJORAL78_47_16</strain>
    </source>
</reference>
<dbReference type="AlphaFoldDB" id="A0A2G6K875"/>
<accession>A0A2G6K875</accession>
<feature type="coiled-coil region" evidence="1">
    <location>
        <begin position="39"/>
        <end position="105"/>
    </location>
</feature>
<dbReference type="InterPro" id="IPR011335">
    <property type="entry name" value="Restrct_endonuc-II-like"/>
</dbReference>
<dbReference type="SUPFAM" id="SSF52980">
    <property type="entry name" value="Restriction endonuclease-like"/>
    <property type="match status" value="1"/>
</dbReference>
<evidence type="ECO:0000256" key="1">
    <source>
        <dbReference type="SAM" id="Coils"/>
    </source>
</evidence>
<proteinExistence type="predicted"/>
<dbReference type="InterPro" id="IPR012431">
    <property type="entry name" value="PDDEXK_10"/>
</dbReference>
<keyword evidence="1" id="KW-0175">Coiled coil</keyword>
<dbReference type="Pfam" id="PF12644">
    <property type="entry name" value="DUF3782"/>
    <property type="match status" value="1"/>
</dbReference>
<dbReference type="PANTHER" id="PTHR34314">
    <property type="entry name" value="CRENARCHAEAL PROTEIN, PUTATIVE-RELATED"/>
    <property type="match status" value="1"/>
</dbReference>
<dbReference type="InterPro" id="IPR024271">
    <property type="entry name" value="DUF3782"/>
</dbReference>